<sequence length="152" mass="17332">MKAPCNTIGHFNRPGVLCLHLLPFSKRVPSTAFPRKLHSPSKFCGFRIYERASLSLIHDRISVLWPSAPIGKRDQMKIQTFRPPRANSRRILALTTGFWKNVPNYVERSARECPDLDLSESEKQIFGIMSIGLSVVTITEATATRMKYDMRL</sequence>
<reference evidence="1 2" key="1">
    <citation type="journal article" date="2019" name="Sci. Rep.">
        <title>Orb-weaving spider Araneus ventricosus genome elucidates the spidroin gene catalogue.</title>
        <authorList>
            <person name="Kono N."/>
            <person name="Nakamura H."/>
            <person name="Ohtoshi R."/>
            <person name="Moran D.A.P."/>
            <person name="Shinohara A."/>
            <person name="Yoshida Y."/>
            <person name="Fujiwara M."/>
            <person name="Mori M."/>
            <person name="Tomita M."/>
            <person name="Arakawa K."/>
        </authorList>
    </citation>
    <scope>NUCLEOTIDE SEQUENCE [LARGE SCALE GENOMIC DNA]</scope>
</reference>
<accession>A0A4Y2X6Y5</accession>
<comment type="caution">
    <text evidence="1">The sequence shown here is derived from an EMBL/GenBank/DDBJ whole genome shotgun (WGS) entry which is preliminary data.</text>
</comment>
<protein>
    <submittedName>
        <fullName evidence="1">Uncharacterized protein</fullName>
    </submittedName>
</protein>
<dbReference type="Proteomes" id="UP000499080">
    <property type="component" value="Unassembled WGS sequence"/>
</dbReference>
<dbReference type="AlphaFoldDB" id="A0A4Y2X6Y5"/>
<dbReference type="EMBL" id="BGPR01071425">
    <property type="protein sequence ID" value="GBO44630.1"/>
    <property type="molecule type" value="Genomic_DNA"/>
</dbReference>
<name>A0A4Y2X6Y5_ARAVE</name>
<proteinExistence type="predicted"/>
<organism evidence="1 2">
    <name type="scientific">Araneus ventricosus</name>
    <name type="common">Orbweaver spider</name>
    <name type="synonym">Epeira ventricosa</name>
    <dbReference type="NCBI Taxonomy" id="182803"/>
    <lineage>
        <taxon>Eukaryota</taxon>
        <taxon>Metazoa</taxon>
        <taxon>Ecdysozoa</taxon>
        <taxon>Arthropoda</taxon>
        <taxon>Chelicerata</taxon>
        <taxon>Arachnida</taxon>
        <taxon>Araneae</taxon>
        <taxon>Araneomorphae</taxon>
        <taxon>Entelegynae</taxon>
        <taxon>Araneoidea</taxon>
        <taxon>Araneidae</taxon>
        <taxon>Araneus</taxon>
    </lineage>
</organism>
<keyword evidence="2" id="KW-1185">Reference proteome</keyword>
<gene>
    <name evidence="1" type="ORF">AVEN_67649_1</name>
</gene>
<evidence type="ECO:0000313" key="2">
    <source>
        <dbReference type="Proteomes" id="UP000499080"/>
    </source>
</evidence>
<evidence type="ECO:0000313" key="1">
    <source>
        <dbReference type="EMBL" id="GBO44630.1"/>
    </source>
</evidence>